<feature type="transmembrane region" description="Helical" evidence="5">
    <location>
        <begin position="20"/>
        <end position="42"/>
    </location>
</feature>
<feature type="transmembrane region" description="Helical" evidence="5">
    <location>
        <begin position="313"/>
        <end position="335"/>
    </location>
</feature>
<dbReference type="PROSITE" id="PS50850">
    <property type="entry name" value="MFS"/>
    <property type="match status" value="1"/>
</dbReference>
<dbReference type="Pfam" id="PF07690">
    <property type="entry name" value="MFS_1"/>
    <property type="match status" value="1"/>
</dbReference>
<evidence type="ECO:0000313" key="7">
    <source>
        <dbReference type="EMBL" id="GDY33603.1"/>
    </source>
</evidence>
<sequence length="492" mass="50392">MAEVESAEYPPGADPRRWKALAVCLVAGFMTLLDVSIVNVALPSIRDGLHASAAQIQWVLSGYALTFGLVLVPAGRLGDARGRRLVFQTGLALFTLSSALAGFAPNAAWLAAARLLQGVAGGVLNPQVAGFIQDLFRGRERGRAFGWLGAAIGVSTAVGPLTGGLIITLAGVQEGWRWVFFVNLPIGVAALLVGARLLPATRSAGRRVPGGLDLLGTGLLGAGVLLVLLPMVEAEGGRAAVPWWLVAVGIAVLAGFVAWERRYARRGRSPLVEPDLLRTRSYVLGTALGTVYFAGFTGIFFALALFFQFGLGYSPLASGLGVTSFALGSTGAATVGGRLVGDLGRKVVVLGLALAAAGLASTDLALRFVPSGAAAGWAAALPLLVAGVGTGLTITPNQTLTLAAVPPRIGGTAAGVLQTGQRVGTALGIAAMGLVFFGVLAASRGNYPRAITSGLWLSVGFVLIALLLAVADLRSRARGYGATRRAESRRAA</sequence>
<accession>A0A4D4JI80</accession>
<keyword evidence="3 5" id="KW-1133">Transmembrane helix</keyword>
<dbReference type="GO" id="GO:0022857">
    <property type="term" value="F:transmembrane transporter activity"/>
    <property type="evidence" value="ECO:0007669"/>
    <property type="project" value="InterPro"/>
</dbReference>
<keyword evidence="8" id="KW-1185">Reference proteome</keyword>
<evidence type="ECO:0000313" key="8">
    <source>
        <dbReference type="Proteomes" id="UP000298860"/>
    </source>
</evidence>
<organism evidence="7 8">
    <name type="scientific">Gandjariella thermophila</name>
    <dbReference type="NCBI Taxonomy" id="1931992"/>
    <lineage>
        <taxon>Bacteria</taxon>
        <taxon>Bacillati</taxon>
        <taxon>Actinomycetota</taxon>
        <taxon>Actinomycetes</taxon>
        <taxon>Pseudonocardiales</taxon>
        <taxon>Pseudonocardiaceae</taxon>
        <taxon>Gandjariella</taxon>
    </lineage>
</organism>
<dbReference type="AlphaFoldDB" id="A0A4D4JI80"/>
<dbReference type="Gene3D" id="1.20.1720.10">
    <property type="entry name" value="Multidrug resistance protein D"/>
    <property type="match status" value="1"/>
</dbReference>
<feature type="transmembrane region" description="Helical" evidence="5">
    <location>
        <begin position="281"/>
        <end position="307"/>
    </location>
</feature>
<feature type="transmembrane region" description="Helical" evidence="5">
    <location>
        <begin position="144"/>
        <end position="172"/>
    </location>
</feature>
<feature type="transmembrane region" description="Helical" evidence="5">
    <location>
        <begin position="423"/>
        <end position="442"/>
    </location>
</feature>
<evidence type="ECO:0000259" key="6">
    <source>
        <dbReference type="PROSITE" id="PS50850"/>
    </source>
</evidence>
<dbReference type="CDD" id="cd17321">
    <property type="entry name" value="MFS_MMR_MDR_like"/>
    <property type="match status" value="1"/>
</dbReference>
<feature type="transmembrane region" description="Helical" evidence="5">
    <location>
        <begin position="210"/>
        <end position="229"/>
    </location>
</feature>
<dbReference type="PANTHER" id="PTHR42718">
    <property type="entry name" value="MAJOR FACILITATOR SUPERFAMILY MULTIDRUG TRANSPORTER MFSC"/>
    <property type="match status" value="1"/>
</dbReference>
<evidence type="ECO:0000256" key="3">
    <source>
        <dbReference type="ARBA" id="ARBA00022989"/>
    </source>
</evidence>
<dbReference type="EMBL" id="BJFL01000048">
    <property type="protein sequence ID" value="GDY33603.1"/>
    <property type="molecule type" value="Genomic_DNA"/>
</dbReference>
<reference evidence="8" key="1">
    <citation type="submission" date="2019-04" db="EMBL/GenBank/DDBJ databases">
        <title>Draft genome sequence of Pseudonocardiaceae bacterium SL3-2-4.</title>
        <authorList>
            <person name="Ningsih F."/>
            <person name="Yokota A."/>
            <person name="Sakai Y."/>
            <person name="Nanatani K."/>
            <person name="Yabe S."/>
            <person name="Oetari A."/>
            <person name="Sjamsuridzal W."/>
        </authorList>
    </citation>
    <scope>NUCLEOTIDE SEQUENCE [LARGE SCALE GENOMIC DNA]</scope>
    <source>
        <strain evidence="8">SL3-2-4</strain>
    </source>
</reference>
<dbReference type="PRINTS" id="PR01036">
    <property type="entry name" value="TCRTETB"/>
</dbReference>
<proteinExistence type="predicted"/>
<keyword evidence="2 5" id="KW-0812">Transmembrane</keyword>
<feature type="domain" description="Major facilitator superfamily (MFS) profile" evidence="6">
    <location>
        <begin position="20"/>
        <end position="477"/>
    </location>
</feature>
<evidence type="ECO:0000256" key="5">
    <source>
        <dbReference type="SAM" id="Phobius"/>
    </source>
</evidence>
<dbReference type="InterPro" id="IPR036259">
    <property type="entry name" value="MFS_trans_sf"/>
</dbReference>
<feature type="transmembrane region" description="Helical" evidence="5">
    <location>
        <begin position="454"/>
        <end position="471"/>
    </location>
</feature>
<dbReference type="OrthoDB" id="7375466at2"/>
<dbReference type="RefSeq" id="WP_137816532.1">
    <property type="nucleotide sequence ID" value="NZ_BJFL01000048.1"/>
</dbReference>
<dbReference type="Gene3D" id="1.20.1250.20">
    <property type="entry name" value="MFS general substrate transporter like domains"/>
    <property type="match status" value="1"/>
</dbReference>
<feature type="transmembrane region" description="Helical" evidence="5">
    <location>
        <begin position="54"/>
        <end position="73"/>
    </location>
</feature>
<name>A0A4D4JI80_9PSEU</name>
<dbReference type="InterPro" id="IPR011701">
    <property type="entry name" value="MFS"/>
</dbReference>
<evidence type="ECO:0000256" key="4">
    <source>
        <dbReference type="ARBA" id="ARBA00023136"/>
    </source>
</evidence>
<dbReference type="InterPro" id="IPR020846">
    <property type="entry name" value="MFS_dom"/>
</dbReference>
<dbReference type="GO" id="GO:0005886">
    <property type="term" value="C:plasma membrane"/>
    <property type="evidence" value="ECO:0007669"/>
    <property type="project" value="UniProtKB-SubCell"/>
</dbReference>
<dbReference type="SUPFAM" id="SSF103473">
    <property type="entry name" value="MFS general substrate transporter"/>
    <property type="match status" value="1"/>
</dbReference>
<evidence type="ECO:0000256" key="2">
    <source>
        <dbReference type="ARBA" id="ARBA00022692"/>
    </source>
</evidence>
<dbReference type="PANTHER" id="PTHR42718:SF39">
    <property type="entry name" value="ACTINORHODIN TRANSPORTER-RELATED"/>
    <property type="match status" value="1"/>
</dbReference>
<comment type="caution">
    <text evidence="7">The sequence shown here is derived from an EMBL/GenBank/DDBJ whole genome shotgun (WGS) entry which is preliminary data.</text>
</comment>
<dbReference type="Proteomes" id="UP000298860">
    <property type="component" value="Unassembled WGS sequence"/>
</dbReference>
<protein>
    <submittedName>
        <fullName evidence="7">MFS transporter</fullName>
    </submittedName>
</protein>
<feature type="transmembrane region" description="Helical" evidence="5">
    <location>
        <begin position="347"/>
        <end position="368"/>
    </location>
</feature>
<keyword evidence="4 5" id="KW-0472">Membrane</keyword>
<evidence type="ECO:0000256" key="1">
    <source>
        <dbReference type="ARBA" id="ARBA00004651"/>
    </source>
</evidence>
<feature type="transmembrane region" description="Helical" evidence="5">
    <location>
        <begin position="374"/>
        <end position="394"/>
    </location>
</feature>
<gene>
    <name evidence="7" type="ORF">GTS_52360</name>
</gene>
<feature type="transmembrane region" description="Helical" evidence="5">
    <location>
        <begin position="178"/>
        <end position="198"/>
    </location>
</feature>
<feature type="transmembrane region" description="Helical" evidence="5">
    <location>
        <begin position="241"/>
        <end position="260"/>
    </location>
</feature>
<comment type="subcellular location">
    <subcellularLocation>
        <location evidence="1">Cell membrane</location>
        <topology evidence="1">Multi-pass membrane protein</topology>
    </subcellularLocation>
</comment>